<dbReference type="InterPro" id="IPR045339">
    <property type="entry name" value="DUF6534"/>
</dbReference>
<sequence>MDPIKTLDVNVLLLAGPLLLGYMWGSCLYGALLVQFCLYYHQCKDPRGVKIFVWLLFVIETTFAAFSNIAAWNNFAKDWGNTDTLYSIDWSWKPLMPLNGFIALMAQSFYVWRIWSLTRNYWTCIIIECIAVMQCTVAFYIGIAAVSRKGVIQDLHSVNPMIILWLVSSAVCDLMITASIVCVLWRARVHSKFRSTSKVVMKLIWYTIETGVITSLVVILQLILWLTFATLNSRALIFGGSDSTIMSSVSLRWDVQSDGEKAPYHSSSLTTEDGNDVHEMVVSEACTVGLSRLEAYE</sequence>
<accession>A0AA39P053</accession>
<dbReference type="PANTHER" id="PTHR40465">
    <property type="entry name" value="CHROMOSOME 1, WHOLE GENOME SHOTGUN SEQUENCE"/>
    <property type="match status" value="1"/>
</dbReference>
<reference evidence="3" key="1">
    <citation type="submission" date="2023-06" db="EMBL/GenBank/DDBJ databases">
        <authorList>
            <consortium name="Lawrence Berkeley National Laboratory"/>
            <person name="Ahrendt S."/>
            <person name="Sahu N."/>
            <person name="Indic B."/>
            <person name="Wong-Bajracharya J."/>
            <person name="Merenyi Z."/>
            <person name="Ke H.-M."/>
            <person name="Monk M."/>
            <person name="Kocsube S."/>
            <person name="Drula E."/>
            <person name="Lipzen A."/>
            <person name="Balint B."/>
            <person name="Henrissat B."/>
            <person name="Andreopoulos B."/>
            <person name="Martin F.M."/>
            <person name="Harder C.B."/>
            <person name="Rigling D."/>
            <person name="Ford K.L."/>
            <person name="Foster G.D."/>
            <person name="Pangilinan J."/>
            <person name="Papanicolaou A."/>
            <person name="Barry K."/>
            <person name="LaButti K."/>
            <person name="Viragh M."/>
            <person name="Koriabine M."/>
            <person name="Yan M."/>
            <person name="Riley R."/>
            <person name="Champramary S."/>
            <person name="Plett K.L."/>
            <person name="Tsai I.J."/>
            <person name="Slot J."/>
            <person name="Sipos G."/>
            <person name="Plett J."/>
            <person name="Nagy L.G."/>
            <person name="Grigoriev I.V."/>
        </authorList>
    </citation>
    <scope>NUCLEOTIDE SEQUENCE</scope>
    <source>
        <strain evidence="3">ICMP 16352</strain>
    </source>
</reference>
<evidence type="ECO:0000313" key="4">
    <source>
        <dbReference type="Proteomes" id="UP001175227"/>
    </source>
</evidence>
<dbReference type="PROSITE" id="PS51257">
    <property type="entry name" value="PROKAR_LIPOPROTEIN"/>
    <property type="match status" value="1"/>
</dbReference>
<protein>
    <recommendedName>
        <fullName evidence="2">DUF6534 domain-containing protein</fullName>
    </recommendedName>
</protein>
<keyword evidence="1" id="KW-0812">Transmembrane</keyword>
<keyword evidence="1" id="KW-1133">Transmembrane helix</keyword>
<name>A0AA39P053_9AGAR</name>
<feature type="domain" description="DUF6534" evidence="2">
    <location>
        <begin position="169"/>
        <end position="228"/>
    </location>
</feature>
<comment type="caution">
    <text evidence="3">The sequence shown here is derived from an EMBL/GenBank/DDBJ whole genome shotgun (WGS) entry which is preliminary data.</text>
</comment>
<feature type="transmembrane region" description="Helical" evidence="1">
    <location>
        <begin position="20"/>
        <end position="40"/>
    </location>
</feature>
<feature type="transmembrane region" description="Helical" evidence="1">
    <location>
        <begin position="95"/>
        <end position="115"/>
    </location>
</feature>
<dbReference type="AlphaFoldDB" id="A0AA39P053"/>
<dbReference type="Proteomes" id="UP001175227">
    <property type="component" value="Unassembled WGS sequence"/>
</dbReference>
<dbReference type="Pfam" id="PF20152">
    <property type="entry name" value="DUF6534"/>
    <property type="match status" value="1"/>
</dbReference>
<feature type="transmembrane region" description="Helical" evidence="1">
    <location>
        <begin position="206"/>
        <end position="228"/>
    </location>
</feature>
<feature type="transmembrane region" description="Helical" evidence="1">
    <location>
        <begin position="122"/>
        <end position="143"/>
    </location>
</feature>
<gene>
    <name evidence="3" type="ORF">IW261DRAFT_501436</name>
</gene>
<feature type="transmembrane region" description="Helical" evidence="1">
    <location>
        <begin position="163"/>
        <end position="185"/>
    </location>
</feature>
<organism evidence="3 4">
    <name type="scientific">Armillaria novae-zelandiae</name>
    <dbReference type="NCBI Taxonomy" id="153914"/>
    <lineage>
        <taxon>Eukaryota</taxon>
        <taxon>Fungi</taxon>
        <taxon>Dikarya</taxon>
        <taxon>Basidiomycota</taxon>
        <taxon>Agaricomycotina</taxon>
        <taxon>Agaricomycetes</taxon>
        <taxon>Agaricomycetidae</taxon>
        <taxon>Agaricales</taxon>
        <taxon>Marasmiineae</taxon>
        <taxon>Physalacriaceae</taxon>
        <taxon>Armillaria</taxon>
    </lineage>
</organism>
<proteinExistence type="predicted"/>
<keyword evidence="1" id="KW-0472">Membrane</keyword>
<feature type="transmembrane region" description="Helical" evidence="1">
    <location>
        <begin position="52"/>
        <end position="75"/>
    </location>
</feature>
<evidence type="ECO:0000259" key="2">
    <source>
        <dbReference type="Pfam" id="PF20152"/>
    </source>
</evidence>
<dbReference type="PANTHER" id="PTHR40465:SF1">
    <property type="entry name" value="DUF6534 DOMAIN-CONTAINING PROTEIN"/>
    <property type="match status" value="1"/>
</dbReference>
<evidence type="ECO:0000313" key="3">
    <source>
        <dbReference type="EMBL" id="KAK0475113.1"/>
    </source>
</evidence>
<evidence type="ECO:0000256" key="1">
    <source>
        <dbReference type="SAM" id="Phobius"/>
    </source>
</evidence>
<keyword evidence="4" id="KW-1185">Reference proteome</keyword>
<dbReference type="EMBL" id="JAUEPR010000024">
    <property type="protein sequence ID" value="KAK0475113.1"/>
    <property type="molecule type" value="Genomic_DNA"/>
</dbReference>